<name>A0A3B0X5C9_9ZZZZ</name>
<accession>A0A3B0X5C9</accession>
<dbReference type="EMBL" id="UOFE01000013">
    <property type="protein sequence ID" value="VAW51134.1"/>
    <property type="molecule type" value="Genomic_DNA"/>
</dbReference>
<dbReference type="InterPro" id="IPR018445">
    <property type="entry name" value="Put_Phosphate_transp_reg"/>
</dbReference>
<evidence type="ECO:0000256" key="1">
    <source>
        <dbReference type="ARBA" id="ARBA00008591"/>
    </source>
</evidence>
<dbReference type="SUPFAM" id="SSF109755">
    <property type="entry name" value="PhoU-like"/>
    <property type="match status" value="1"/>
</dbReference>
<organism evidence="2">
    <name type="scientific">hydrothermal vent metagenome</name>
    <dbReference type="NCBI Taxonomy" id="652676"/>
    <lineage>
        <taxon>unclassified sequences</taxon>
        <taxon>metagenomes</taxon>
        <taxon>ecological metagenomes</taxon>
    </lineage>
</organism>
<evidence type="ECO:0000313" key="2">
    <source>
        <dbReference type="EMBL" id="VAW51134.1"/>
    </source>
</evidence>
<sequence>MTVGGYMGGIFGNSPVSPLQAHMKIVYKCASELIPLFNAVINEDWDNVAKLQQKISDLEKEADVLKKELRLNLPKGLFMPVSRQDLLEVLLMQDSIANKAKDIAGTIVGRHMTLPDIIHEDYIRFVERCVAACKQARKAINELDELVATGFSGQEIHIVTDMITKLDSIESDTDNLQSGIRLQIFEIEKELPPIEAMFLYKIIEATGEVADKSQGVGSRLQLMLAR</sequence>
<protein>
    <submittedName>
        <fullName evidence="2">Phosphate transport regulator (Distant homolog of PhoU)</fullName>
    </submittedName>
</protein>
<proteinExistence type="inferred from homology"/>
<dbReference type="Gene3D" id="1.20.58.220">
    <property type="entry name" value="Phosphate transport system protein phou homolog 2, domain 2"/>
    <property type="match status" value="1"/>
</dbReference>
<dbReference type="InterPro" id="IPR002727">
    <property type="entry name" value="DUF47"/>
</dbReference>
<comment type="similarity">
    <text evidence="1">Belongs to the UPF0111 family.</text>
</comment>
<dbReference type="PANTHER" id="PTHR36536">
    <property type="entry name" value="UPF0111 PROTEIN HI_1603"/>
    <property type="match status" value="1"/>
</dbReference>
<dbReference type="Pfam" id="PF01865">
    <property type="entry name" value="PhoU_div"/>
    <property type="match status" value="1"/>
</dbReference>
<dbReference type="PANTHER" id="PTHR36536:SF3">
    <property type="entry name" value="UPF0111 PROTEIN HI_1603"/>
    <property type="match status" value="1"/>
</dbReference>
<dbReference type="AlphaFoldDB" id="A0A3B0X5C9"/>
<dbReference type="InterPro" id="IPR038078">
    <property type="entry name" value="PhoU-like_sf"/>
</dbReference>
<reference evidence="2" key="1">
    <citation type="submission" date="2018-06" db="EMBL/GenBank/DDBJ databases">
        <authorList>
            <person name="Zhirakovskaya E."/>
        </authorList>
    </citation>
    <scope>NUCLEOTIDE SEQUENCE</scope>
</reference>
<gene>
    <name evidence="2" type="ORF">MNBD_GAMMA05-997</name>
</gene>
<dbReference type="NCBIfam" id="TIGR00153">
    <property type="entry name" value="TIGR00153 family protein"/>
    <property type="match status" value="1"/>
</dbReference>